<accession>A0ABY7EF91</accession>
<evidence type="ECO:0000256" key="1">
    <source>
        <dbReference type="SAM" id="MobiDB-lite"/>
    </source>
</evidence>
<keyword evidence="3" id="KW-1185">Reference proteome</keyword>
<dbReference type="Proteomes" id="UP001164746">
    <property type="component" value="Chromosome 6"/>
</dbReference>
<name>A0ABY7EF91_MYAAR</name>
<organism evidence="2 3">
    <name type="scientific">Mya arenaria</name>
    <name type="common">Soft-shell clam</name>
    <dbReference type="NCBI Taxonomy" id="6604"/>
    <lineage>
        <taxon>Eukaryota</taxon>
        <taxon>Metazoa</taxon>
        <taxon>Spiralia</taxon>
        <taxon>Lophotrochozoa</taxon>
        <taxon>Mollusca</taxon>
        <taxon>Bivalvia</taxon>
        <taxon>Autobranchia</taxon>
        <taxon>Heteroconchia</taxon>
        <taxon>Euheterodonta</taxon>
        <taxon>Imparidentia</taxon>
        <taxon>Neoheterodontei</taxon>
        <taxon>Myida</taxon>
        <taxon>Myoidea</taxon>
        <taxon>Myidae</taxon>
        <taxon>Mya</taxon>
    </lineage>
</organism>
<feature type="region of interest" description="Disordered" evidence="1">
    <location>
        <begin position="84"/>
        <end position="109"/>
    </location>
</feature>
<dbReference type="EMBL" id="CP111017">
    <property type="protein sequence ID" value="WAR07358.1"/>
    <property type="molecule type" value="Genomic_DNA"/>
</dbReference>
<evidence type="ECO:0000313" key="3">
    <source>
        <dbReference type="Proteomes" id="UP001164746"/>
    </source>
</evidence>
<feature type="non-terminal residue" evidence="2">
    <location>
        <position position="109"/>
    </location>
</feature>
<gene>
    <name evidence="2" type="ORF">MAR_017316</name>
</gene>
<sequence length="109" mass="12564">MLTVIDENVEIDTKHLTQLKSHKIDQFLFHFQIKKCSEVDCFYCILNPPRPPVDVFDAIQFVPDPTLDENGAYKSFEDLYGTATDDSGRPSLTHKPQLTDRDKKFKGLF</sequence>
<reference evidence="2" key="1">
    <citation type="submission" date="2022-11" db="EMBL/GenBank/DDBJ databases">
        <title>Centuries of genome instability and evolution in soft-shell clam transmissible cancer (bioRxiv).</title>
        <authorList>
            <person name="Hart S.F.M."/>
            <person name="Yonemitsu M.A."/>
            <person name="Giersch R.M."/>
            <person name="Beal B.F."/>
            <person name="Arriagada G."/>
            <person name="Davis B.W."/>
            <person name="Ostrander E.A."/>
            <person name="Goff S.P."/>
            <person name="Metzger M.J."/>
        </authorList>
    </citation>
    <scope>NUCLEOTIDE SEQUENCE</scope>
    <source>
        <strain evidence="2">MELC-2E11</strain>
        <tissue evidence="2">Siphon/mantle</tissue>
    </source>
</reference>
<proteinExistence type="predicted"/>
<protein>
    <submittedName>
        <fullName evidence="2">Uncharacterized protein</fullName>
    </submittedName>
</protein>
<feature type="compositionally biased region" description="Basic and acidic residues" evidence="1">
    <location>
        <begin position="97"/>
        <end position="109"/>
    </location>
</feature>
<evidence type="ECO:0000313" key="2">
    <source>
        <dbReference type="EMBL" id="WAR07358.1"/>
    </source>
</evidence>